<organism evidence="4 5">
    <name type="scientific">Salvator merianae</name>
    <name type="common">Argentine black and white tegu</name>
    <name type="synonym">Tupinambis merianae</name>
    <dbReference type="NCBI Taxonomy" id="96440"/>
    <lineage>
        <taxon>Eukaryota</taxon>
        <taxon>Metazoa</taxon>
        <taxon>Chordata</taxon>
        <taxon>Craniata</taxon>
        <taxon>Vertebrata</taxon>
        <taxon>Euteleostomi</taxon>
        <taxon>Lepidosauria</taxon>
        <taxon>Squamata</taxon>
        <taxon>Bifurcata</taxon>
        <taxon>Unidentata</taxon>
        <taxon>Episquamata</taxon>
        <taxon>Laterata</taxon>
        <taxon>Teiioidea</taxon>
        <taxon>Teiidae</taxon>
        <taxon>Salvator</taxon>
    </lineage>
</organism>
<evidence type="ECO:0000256" key="1">
    <source>
        <dbReference type="SAM" id="MobiDB-lite"/>
    </source>
</evidence>
<evidence type="ECO:0000259" key="3">
    <source>
        <dbReference type="PROSITE" id="PS51390"/>
    </source>
</evidence>
<feature type="domain" description="WAP" evidence="3">
    <location>
        <begin position="18"/>
        <end position="65"/>
    </location>
</feature>
<feature type="signal peptide" evidence="2">
    <location>
        <begin position="1"/>
        <end position="20"/>
    </location>
</feature>
<sequence length="112" mass="11738">MPFALFPLLVGFGSVPLAGSKPGRCPSEEDPAGEPSVLYCFSDASCPATEKCCRLGPMQICVQPAMAGTSPDHFKGGFSAGSSGIMKIPPLPPSEPLGHNRRLPPYHRIASL</sequence>
<dbReference type="AlphaFoldDB" id="A0A8D0C5E0"/>
<dbReference type="PROSITE" id="PS51390">
    <property type="entry name" value="WAP"/>
    <property type="match status" value="1"/>
</dbReference>
<feature type="region of interest" description="Disordered" evidence="1">
    <location>
        <begin position="89"/>
        <end position="112"/>
    </location>
</feature>
<reference evidence="4" key="2">
    <citation type="submission" date="2025-09" db="UniProtKB">
        <authorList>
            <consortium name="Ensembl"/>
        </authorList>
    </citation>
    <scope>IDENTIFICATION</scope>
</reference>
<dbReference type="Proteomes" id="UP000694421">
    <property type="component" value="Unplaced"/>
</dbReference>
<name>A0A8D0C5E0_SALMN</name>
<protein>
    <recommendedName>
        <fullName evidence="3">WAP domain-containing protein</fullName>
    </recommendedName>
</protein>
<dbReference type="Pfam" id="PF00095">
    <property type="entry name" value="WAP"/>
    <property type="match status" value="1"/>
</dbReference>
<evidence type="ECO:0000256" key="2">
    <source>
        <dbReference type="SAM" id="SignalP"/>
    </source>
</evidence>
<dbReference type="Ensembl" id="ENSSMRT00000020715.1">
    <property type="protein sequence ID" value="ENSSMRP00000017686.1"/>
    <property type="gene ID" value="ENSSMRG00000013796.1"/>
</dbReference>
<dbReference type="Gene3D" id="4.10.75.10">
    <property type="entry name" value="Elafin-like"/>
    <property type="match status" value="1"/>
</dbReference>
<dbReference type="InterPro" id="IPR008197">
    <property type="entry name" value="WAP_dom"/>
</dbReference>
<dbReference type="InterPro" id="IPR036645">
    <property type="entry name" value="Elafin-like_sf"/>
</dbReference>
<keyword evidence="5" id="KW-1185">Reference proteome</keyword>
<proteinExistence type="predicted"/>
<feature type="chain" id="PRO_5046883484" description="WAP domain-containing protein" evidence="2">
    <location>
        <begin position="21"/>
        <end position="112"/>
    </location>
</feature>
<dbReference type="GeneTree" id="ENSGT00960000191883"/>
<accession>A0A8D0C5E0</accession>
<dbReference type="SUPFAM" id="SSF57256">
    <property type="entry name" value="Elafin-like"/>
    <property type="match status" value="1"/>
</dbReference>
<dbReference type="GO" id="GO:0030414">
    <property type="term" value="F:peptidase inhibitor activity"/>
    <property type="evidence" value="ECO:0007669"/>
    <property type="project" value="InterPro"/>
</dbReference>
<evidence type="ECO:0000313" key="5">
    <source>
        <dbReference type="Proteomes" id="UP000694421"/>
    </source>
</evidence>
<keyword evidence="2" id="KW-0732">Signal</keyword>
<reference evidence="4" key="1">
    <citation type="submission" date="2025-08" db="UniProtKB">
        <authorList>
            <consortium name="Ensembl"/>
        </authorList>
    </citation>
    <scope>IDENTIFICATION</scope>
</reference>
<evidence type="ECO:0000313" key="4">
    <source>
        <dbReference type="Ensembl" id="ENSSMRP00000017686.1"/>
    </source>
</evidence>
<dbReference type="GO" id="GO:0005576">
    <property type="term" value="C:extracellular region"/>
    <property type="evidence" value="ECO:0007669"/>
    <property type="project" value="InterPro"/>
</dbReference>